<reference evidence="2 3" key="1">
    <citation type="submission" date="2021-06" db="EMBL/GenBank/DDBJ databases">
        <title>Caerostris extrusa draft genome.</title>
        <authorList>
            <person name="Kono N."/>
            <person name="Arakawa K."/>
        </authorList>
    </citation>
    <scope>NUCLEOTIDE SEQUENCE [LARGE SCALE GENOMIC DNA]</scope>
</reference>
<gene>
    <name evidence="2" type="ORF">CEXT_475671</name>
</gene>
<keyword evidence="3" id="KW-1185">Reference proteome</keyword>
<proteinExistence type="predicted"/>
<accession>A0AAV4N9M9</accession>
<organism evidence="2 3">
    <name type="scientific">Caerostris extrusa</name>
    <name type="common">Bark spider</name>
    <name type="synonym">Caerostris bankana</name>
    <dbReference type="NCBI Taxonomy" id="172846"/>
    <lineage>
        <taxon>Eukaryota</taxon>
        <taxon>Metazoa</taxon>
        <taxon>Ecdysozoa</taxon>
        <taxon>Arthropoda</taxon>
        <taxon>Chelicerata</taxon>
        <taxon>Arachnida</taxon>
        <taxon>Araneae</taxon>
        <taxon>Araneomorphae</taxon>
        <taxon>Entelegynae</taxon>
        <taxon>Araneoidea</taxon>
        <taxon>Araneidae</taxon>
        <taxon>Caerostris</taxon>
    </lineage>
</organism>
<dbReference type="Proteomes" id="UP001054945">
    <property type="component" value="Unassembled WGS sequence"/>
</dbReference>
<evidence type="ECO:0000313" key="2">
    <source>
        <dbReference type="EMBL" id="GIX81226.1"/>
    </source>
</evidence>
<name>A0AAV4N9M9_CAEEX</name>
<comment type="caution">
    <text evidence="2">The sequence shown here is derived from an EMBL/GenBank/DDBJ whole genome shotgun (WGS) entry which is preliminary data.</text>
</comment>
<feature type="region of interest" description="Disordered" evidence="1">
    <location>
        <begin position="17"/>
        <end position="44"/>
    </location>
</feature>
<protein>
    <submittedName>
        <fullName evidence="2">Uncharacterized protein</fullName>
    </submittedName>
</protein>
<dbReference type="AlphaFoldDB" id="A0AAV4N9M9"/>
<evidence type="ECO:0000256" key="1">
    <source>
        <dbReference type="SAM" id="MobiDB-lite"/>
    </source>
</evidence>
<evidence type="ECO:0000313" key="3">
    <source>
        <dbReference type="Proteomes" id="UP001054945"/>
    </source>
</evidence>
<sequence length="85" mass="9679">MSMARFQDLLQQAFQLPQSAEEIVPDEKGRRETNRKRVKEKKEDTMSLAPFQDLLLQQAFQIPQSAETIVPDGSVVQGQETVPHL</sequence>
<dbReference type="EMBL" id="BPLR01003107">
    <property type="protein sequence ID" value="GIX81226.1"/>
    <property type="molecule type" value="Genomic_DNA"/>
</dbReference>